<dbReference type="AlphaFoldDB" id="A0AB35RNS4"/>
<dbReference type="GO" id="GO:0006144">
    <property type="term" value="P:purine nucleobase metabolic process"/>
    <property type="evidence" value="ECO:0007669"/>
    <property type="project" value="UniProtKB-KW"/>
</dbReference>
<name>A0AB35RNS4_9ENTR</name>
<evidence type="ECO:0000256" key="3">
    <source>
        <dbReference type="ARBA" id="ARBA00012257"/>
    </source>
</evidence>
<keyword evidence="4" id="KW-0659">Purine metabolism</keyword>
<sequence length="166" mass="17944">MIALSHFNQLEPDAAMALLQPCVALPDWTAALVAARPFASLAALRHTAQALAESWGSAELEQALSAHPRIGEKPTGRQAHAALSRQEQSAVNADDMQLAEALRMGNLRYEARFGRVFLIRAKGRSGEEILNALEQRLANSVAEEIAVALEQLREITLLRLAGAIGE</sequence>
<dbReference type="Gene3D" id="1.10.3330.10">
    <property type="entry name" value="Oxo-4-hydroxy-4-carboxy-5-ureidoimidazoline decarboxylase"/>
    <property type="match status" value="1"/>
</dbReference>
<evidence type="ECO:0000256" key="6">
    <source>
        <dbReference type="ARBA" id="ARBA00023239"/>
    </source>
</evidence>
<keyword evidence="5" id="KW-0210">Decarboxylase</keyword>
<dbReference type="GO" id="GO:0051997">
    <property type="term" value="F:2-oxo-4-hydroxy-4-carboxy-5-ureidoimidazoline decarboxylase activity"/>
    <property type="evidence" value="ECO:0007669"/>
    <property type="project" value="UniProtKB-EC"/>
</dbReference>
<dbReference type="InterPro" id="IPR018020">
    <property type="entry name" value="OHCU_decarboxylase"/>
</dbReference>
<dbReference type="PANTHER" id="PTHR43466:SF1">
    <property type="entry name" value="2-OXO-4-HYDROXY-4-CARBOXY-5-UREIDOIMIDAZOLINE DECARBOXYLASE-RELATED"/>
    <property type="match status" value="1"/>
</dbReference>
<evidence type="ECO:0000259" key="7">
    <source>
        <dbReference type="Pfam" id="PF09349"/>
    </source>
</evidence>
<evidence type="ECO:0000256" key="4">
    <source>
        <dbReference type="ARBA" id="ARBA00022631"/>
    </source>
</evidence>
<dbReference type="EMBL" id="JAWJAC010000006">
    <property type="protein sequence ID" value="MDV2863256.1"/>
    <property type="molecule type" value="Genomic_DNA"/>
</dbReference>
<dbReference type="GO" id="GO:0019628">
    <property type="term" value="P:urate catabolic process"/>
    <property type="evidence" value="ECO:0007669"/>
    <property type="project" value="TreeGrafter"/>
</dbReference>
<dbReference type="NCBIfam" id="NF010372">
    <property type="entry name" value="PRK13798.1"/>
    <property type="match status" value="1"/>
</dbReference>
<evidence type="ECO:0000256" key="5">
    <source>
        <dbReference type="ARBA" id="ARBA00022793"/>
    </source>
</evidence>
<feature type="domain" description="Oxo-4-hydroxy-4-carboxy-5-ureidoimidazoline decarboxylase" evidence="7">
    <location>
        <begin position="8"/>
        <end position="161"/>
    </location>
</feature>
<dbReference type="EC" id="4.1.1.97" evidence="3"/>
<gene>
    <name evidence="8" type="primary">uraD</name>
    <name evidence="8" type="ORF">R0H02_12365</name>
</gene>
<evidence type="ECO:0000256" key="1">
    <source>
        <dbReference type="ARBA" id="ARBA00001163"/>
    </source>
</evidence>
<evidence type="ECO:0000256" key="2">
    <source>
        <dbReference type="ARBA" id="ARBA00004754"/>
    </source>
</evidence>
<dbReference type="RefSeq" id="WP_229222496.1">
    <property type="nucleotide sequence ID" value="NZ_JAWJAC010000006.1"/>
</dbReference>
<reference evidence="8 9" key="1">
    <citation type="submission" date="2023-10" db="EMBL/GenBank/DDBJ databases">
        <title>Phytobacter spp. The emergence of a new genus of hospital-origin enterobacteria encoding carbapenemases in Argentina.</title>
        <authorList>
            <person name="Vay C."/>
            <person name="Almuzara M."/>
            <person name="Traglia G.M."/>
            <person name="Campos J."/>
        </authorList>
    </citation>
    <scope>NUCLEOTIDE SEQUENCE [LARGE SCALE GENOMIC DNA]</scope>
    <source>
        <strain evidence="8 9">CVMA36</strain>
    </source>
</reference>
<accession>A0AB35RNS4</accession>
<protein>
    <recommendedName>
        <fullName evidence="3">2-oxo-4-hydroxy-4-carboxy-5-ureidoimidazoline decarboxylase</fullName>
        <ecNumber evidence="3">4.1.1.97</ecNumber>
    </recommendedName>
</protein>
<proteinExistence type="predicted"/>
<dbReference type="NCBIfam" id="TIGR03180">
    <property type="entry name" value="UraD_2"/>
    <property type="match status" value="1"/>
</dbReference>
<dbReference type="Proteomes" id="UP001286589">
    <property type="component" value="Unassembled WGS sequence"/>
</dbReference>
<comment type="pathway">
    <text evidence="2">Purine metabolism; urate degradation; (S)-allantoin from urate: step 3/3.</text>
</comment>
<organism evidence="8 9">
    <name type="scientific">Phytobacter ursingii</name>
    <dbReference type="NCBI Taxonomy" id="1972431"/>
    <lineage>
        <taxon>Bacteria</taxon>
        <taxon>Pseudomonadati</taxon>
        <taxon>Pseudomonadota</taxon>
        <taxon>Gammaproteobacteria</taxon>
        <taxon>Enterobacterales</taxon>
        <taxon>Enterobacteriaceae</taxon>
        <taxon>Phytobacter</taxon>
    </lineage>
</organism>
<comment type="catalytic activity">
    <reaction evidence="1">
        <text>5-hydroxy-2-oxo-4-ureido-2,5-dihydro-1H-imidazole-5-carboxylate + H(+) = (S)-allantoin + CO2</text>
        <dbReference type="Rhea" id="RHEA:26301"/>
        <dbReference type="ChEBI" id="CHEBI:15378"/>
        <dbReference type="ChEBI" id="CHEBI:15678"/>
        <dbReference type="ChEBI" id="CHEBI:16526"/>
        <dbReference type="ChEBI" id="CHEBI:58639"/>
        <dbReference type="EC" id="4.1.1.97"/>
    </reaction>
</comment>
<comment type="caution">
    <text evidence="8">The sequence shown here is derived from an EMBL/GenBank/DDBJ whole genome shotgun (WGS) entry which is preliminary data.</text>
</comment>
<dbReference type="Pfam" id="PF09349">
    <property type="entry name" value="OHCU_decarbox"/>
    <property type="match status" value="1"/>
</dbReference>
<keyword evidence="6 8" id="KW-0456">Lyase</keyword>
<evidence type="ECO:0000313" key="8">
    <source>
        <dbReference type="EMBL" id="MDV2863256.1"/>
    </source>
</evidence>
<dbReference type="SUPFAM" id="SSF158694">
    <property type="entry name" value="UraD-Like"/>
    <property type="match status" value="1"/>
</dbReference>
<dbReference type="InterPro" id="IPR036778">
    <property type="entry name" value="OHCU_decarboxylase_sf"/>
</dbReference>
<keyword evidence="9" id="KW-1185">Reference proteome</keyword>
<dbReference type="InterPro" id="IPR017595">
    <property type="entry name" value="OHCU_decarboxylase-2"/>
</dbReference>
<evidence type="ECO:0000313" key="9">
    <source>
        <dbReference type="Proteomes" id="UP001286589"/>
    </source>
</evidence>
<dbReference type="PANTHER" id="PTHR43466">
    <property type="entry name" value="2-OXO-4-HYDROXY-4-CARBOXY-5-UREIDOIMIDAZOLINE DECARBOXYLASE-RELATED"/>
    <property type="match status" value="1"/>
</dbReference>